<reference evidence="1 2" key="2">
    <citation type="journal article" date="2022" name="Mol. Ecol. Resour.">
        <title>The genomes of chicory, endive, great burdock and yacon provide insights into Asteraceae paleo-polyploidization history and plant inulin production.</title>
        <authorList>
            <person name="Fan W."/>
            <person name="Wang S."/>
            <person name="Wang H."/>
            <person name="Wang A."/>
            <person name="Jiang F."/>
            <person name="Liu H."/>
            <person name="Zhao H."/>
            <person name="Xu D."/>
            <person name="Zhang Y."/>
        </authorList>
    </citation>
    <scope>NUCLEOTIDE SEQUENCE [LARGE SCALE GENOMIC DNA]</scope>
    <source>
        <strain evidence="2">cv. Punajuju</strain>
        <tissue evidence="1">Leaves</tissue>
    </source>
</reference>
<protein>
    <submittedName>
        <fullName evidence="1">Uncharacterized protein</fullName>
    </submittedName>
</protein>
<comment type="caution">
    <text evidence="1">The sequence shown here is derived from an EMBL/GenBank/DDBJ whole genome shotgun (WGS) entry which is preliminary data.</text>
</comment>
<organism evidence="1 2">
    <name type="scientific">Cichorium intybus</name>
    <name type="common">Chicory</name>
    <dbReference type="NCBI Taxonomy" id="13427"/>
    <lineage>
        <taxon>Eukaryota</taxon>
        <taxon>Viridiplantae</taxon>
        <taxon>Streptophyta</taxon>
        <taxon>Embryophyta</taxon>
        <taxon>Tracheophyta</taxon>
        <taxon>Spermatophyta</taxon>
        <taxon>Magnoliopsida</taxon>
        <taxon>eudicotyledons</taxon>
        <taxon>Gunneridae</taxon>
        <taxon>Pentapetalae</taxon>
        <taxon>asterids</taxon>
        <taxon>campanulids</taxon>
        <taxon>Asterales</taxon>
        <taxon>Asteraceae</taxon>
        <taxon>Cichorioideae</taxon>
        <taxon>Cichorieae</taxon>
        <taxon>Cichoriinae</taxon>
        <taxon>Cichorium</taxon>
    </lineage>
</organism>
<evidence type="ECO:0000313" key="2">
    <source>
        <dbReference type="Proteomes" id="UP001055811"/>
    </source>
</evidence>
<dbReference type="Proteomes" id="UP001055811">
    <property type="component" value="Linkage Group LG06"/>
</dbReference>
<gene>
    <name evidence="1" type="ORF">L2E82_35183</name>
</gene>
<dbReference type="EMBL" id="CM042014">
    <property type="protein sequence ID" value="KAI3723540.1"/>
    <property type="molecule type" value="Genomic_DNA"/>
</dbReference>
<sequence length="163" mass="18843">MENWRPTYAFAYLPFDDTFAIISFFNLLLFLYICFSLPSPPVENVCTTFIPLDLTNIIACTYSEMGEEELEKIMEERYKPGSTFVKYAEDRTEAAKTDERSTHVSYVGRERHSAFCLMHKYINLKALGTKLQIISAFAVQHVKGFIYIEAKKQSDIQEVHLTT</sequence>
<evidence type="ECO:0000313" key="1">
    <source>
        <dbReference type="EMBL" id="KAI3723540.1"/>
    </source>
</evidence>
<proteinExistence type="predicted"/>
<name>A0ACB9BNF9_CICIN</name>
<reference evidence="2" key="1">
    <citation type="journal article" date="2022" name="Mol. Ecol. Resour.">
        <title>The genomes of chicory, endive, great burdock and yacon provide insights into Asteraceae palaeo-polyploidization history and plant inulin production.</title>
        <authorList>
            <person name="Fan W."/>
            <person name="Wang S."/>
            <person name="Wang H."/>
            <person name="Wang A."/>
            <person name="Jiang F."/>
            <person name="Liu H."/>
            <person name="Zhao H."/>
            <person name="Xu D."/>
            <person name="Zhang Y."/>
        </authorList>
    </citation>
    <scope>NUCLEOTIDE SEQUENCE [LARGE SCALE GENOMIC DNA]</scope>
    <source>
        <strain evidence="2">cv. Punajuju</strain>
    </source>
</reference>
<keyword evidence="2" id="KW-1185">Reference proteome</keyword>
<accession>A0ACB9BNF9</accession>